<dbReference type="Proteomes" id="UP000308600">
    <property type="component" value="Unassembled WGS sequence"/>
</dbReference>
<sequence length="99" mass="10307">MVSFKSLALLSVFAFGHQALAQTIVNPIPAGLCQTCIGPILASSNVLYIAPCPAGYVCCRLWTNAGMCLPVGRCPIITTLTPLPTPLLLSSSDATPFSV</sequence>
<proteinExistence type="predicted"/>
<keyword evidence="2" id="KW-1185">Reference proteome</keyword>
<dbReference type="EMBL" id="ML208367">
    <property type="protein sequence ID" value="TFK67776.1"/>
    <property type="molecule type" value="Genomic_DNA"/>
</dbReference>
<reference evidence="1 2" key="1">
    <citation type="journal article" date="2019" name="Nat. Ecol. Evol.">
        <title>Megaphylogeny resolves global patterns of mushroom evolution.</title>
        <authorList>
            <person name="Varga T."/>
            <person name="Krizsan K."/>
            <person name="Foldi C."/>
            <person name="Dima B."/>
            <person name="Sanchez-Garcia M."/>
            <person name="Sanchez-Ramirez S."/>
            <person name="Szollosi G.J."/>
            <person name="Szarkandi J.G."/>
            <person name="Papp V."/>
            <person name="Albert L."/>
            <person name="Andreopoulos W."/>
            <person name="Angelini C."/>
            <person name="Antonin V."/>
            <person name="Barry K.W."/>
            <person name="Bougher N.L."/>
            <person name="Buchanan P."/>
            <person name="Buyck B."/>
            <person name="Bense V."/>
            <person name="Catcheside P."/>
            <person name="Chovatia M."/>
            <person name="Cooper J."/>
            <person name="Damon W."/>
            <person name="Desjardin D."/>
            <person name="Finy P."/>
            <person name="Geml J."/>
            <person name="Haridas S."/>
            <person name="Hughes K."/>
            <person name="Justo A."/>
            <person name="Karasinski D."/>
            <person name="Kautmanova I."/>
            <person name="Kiss B."/>
            <person name="Kocsube S."/>
            <person name="Kotiranta H."/>
            <person name="LaButti K.M."/>
            <person name="Lechner B.E."/>
            <person name="Liimatainen K."/>
            <person name="Lipzen A."/>
            <person name="Lukacs Z."/>
            <person name="Mihaltcheva S."/>
            <person name="Morgado L.N."/>
            <person name="Niskanen T."/>
            <person name="Noordeloos M.E."/>
            <person name="Ohm R.A."/>
            <person name="Ortiz-Santana B."/>
            <person name="Ovrebo C."/>
            <person name="Racz N."/>
            <person name="Riley R."/>
            <person name="Savchenko A."/>
            <person name="Shiryaev A."/>
            <person name="Soop K."/>
            <person name="Spirin V."/>
            <person name="Szebenyi C."/>
            <person name="Tomsovsky M."/>
            <person name="Tulloss R.E."/>
            <person name="Uehling J."/>
            <person name="Grigoriev I.V."/>
            <person name="Vagvolgyi C."/>
            <person name="Papp T."/>
            <person name="Martin F.M."/>
            <person name="Miettinen O."/>
            <person name="Hibbett D.S."/>
            <person name="Nagy L.G."/>
        </authorList>
    </citation>
    <scope>NUCLEOTIDE SEQUENCE [LARGE SCALE GENOMIC DNA]</scope>
    <source>
        <strain evidence="1 2">NL-1719</strain>
    </source>
</reference>
<name>A0ACD3APX1_9AGAR</name>
<accession>A0ACD3APX1</accession>
<evidence type="ECO:0000313" key="1">
    <source>
        <dbReference type="EMBL" id="TFK67776.1"/>
    </source>
</evidence>
<evidence type="ECO:0000313" key="2">
    <source>
        <dbReference type="Proteomes" id="UP000308600"/>
    </source>
</evidence>
<gene>
    <name evidence="1" type="ORF">BDN72DRAFT_898682</name>
</gene>
<protein>
    <submittedName>
        <fullName evidence="1">Uncharacterized protein</fullName>
    </submittedName>
</protein>
<organism evidence="1 2">
    <name type="scientific">Pluteus cervinus</name>
    <dbReference type="NCBI Taxonomy" id="181527"/>
    <lineage>
        <taxon>Eukaryota</taxon>
        <taxon>Fungi</taxon>
        <taxon>Dikarya</taxon>
        <taxon>Basidiomycota</taxon>
        <taxon>Agaricomycotina</taxon>
        <taxon>Agaricomycetes</taxon>
        <taxon>Agaricomycetidae</taxon>
        <taxon>Agaricales</taxon>
        <taxon>Pluteineae</taxon>
        <taxon>Pluteaceae</taxon>
        <taxon>Pluteus</taxon>
    </lineage>
</organism>